<evidence type="ECO:0000313" key="2">
    <source>
        <dbReference type="Proteomes" id="UP000095601"/>
    </source>
</evidence>
<comment type="caution">
    <text evidence="1">The sequence shown here is derived from an EMBL/GenBank/DDBJ whole genome shotgun (WGS) entry which is preliminary data.</text>
</comment>
<evidence type="ECO:0000313" key="1">
    <source>
        <dbReference type="EMBL" id="OEL11624.1"/>
    </source>
</evidence>
<dbReference type="EMBL" id="MKGI01000029">
    <property type="protein sequence ID" value="OEL11624.1"/>
    <property type="molecule type" value="Genomic_DNA"/>
</dbReference>
<dbReference type="Proteomes" id="UP000095601">
    <property type="component" value="Unassembled WGS sequence"/>
</dbReference>
<sequence>MFFLLFSCGDQKKLSKDDLLLSHIPMPPKLDSAMRHSFDTVTYKILKKLNPKNVKSFKVSKENYLKMIDQIPVNADRVAFSFVQFNKVKFPNKYQELTKFDGSLYLLYYYMDKSGNNVGNKAYAMLDVNNIVEVSEADYQIMENDYIQNIKSQIDAVVQGAQGNTLRVKITKDELLAYKNKVTAKANVKNFKITLAQWVNYETLLTSTEANILRKKLKLYNDESVGQMTFITDCQNAQGSDVESLSGFDLNTFCPNDCP</sequence>
<dbReference type="AlphaFoldDB" id="A0A1E5UFD2"/>
<name>A0A1E5UFD2_9FLAO</name>
<dbReference type="STRING" id="237258.SAMN04489756_11824"/>
<reference evidence="1 2" key="1">
    <citation type="submission" date="2016-09" db="EMBL/GenBank/DDBJ databases">
        <authorList>
            <person name="Capua I."/>
            <person name="De Benedictis P."/>
            <person name="Joannis T."/>
            <person name="Lombin L.H."/>
            <person name="Cattoli G."/>
        </authorList>
    </citation>
    <scope>NUCLEOTIDE SEQUENCE [LARGE SCALE GENOMIC DNA]</scope>
    <source>
        <strain evidence="1 2">NRS-1</strain>
    </source>
</reference>
<protein>
    <submittedName>
        <fullName evidence="1">Uncharacterized protein</fullName>
    </submittedName>
</protein>
<gene>
    <name evidence="1" type="ORF">BHF72_1891</name>
</gene>
<accession>A0A1E5UFD2</accession>
<proteinExistence type="predicted"/>
<organism evidence="1 2">
    <name type="scientific">Cloacibacterium normanense</name>
    <dbReference type="NCBI Taxonomy" id="237258"/>
    <lineage>
        <taxon>Bacteria</taxon>
        <taxon>Pseudomonadati</taxon>
        <taxon>Bacteroidota</taxon>
        <taxon>Flavobacteriia</taxon>
        <taxon>Flavobacteriales</taxon>
        <taxon>Weeksellaceae</taxon>
    </lineage>
</organism>
<keyword evidence="2" id="KW-1185">Reference proteome</keyword>